<protein>
    <submittedName>
        <fullName evidence="4">Oxidoreductase</fullName>
    </submittedName>
</protein>
<proteinExistence type="predicted"/>
<evidence type="ECO:0000256" key="1">
    <source>
        <dbReference type="ARBA" id="ARBA00022553"/>
    </source>
</evidence>
<feature type="domain" description="Response regulatory" evidence="3">
    <location>
        <begin position="1"/>
        <end position="105"/>
    </location>
</feature>
<evidence type="ECO:0000313" key="4">
    <source>
        <dbReference type="EMBL" id="RLE13038.1"/>
    </source>
</evidence>
<reference evidence="4 5" key="1">
    <citation type="submission" date="2018-06" db="EMBL/GenBank/DDBJ databases">
        <title>Extensive metabolic versatility and redundancy in microbially diverse, dynamic hydrothermal sediments.</title>
        <authorList>
            <person name="Dombrowski N."/>
            <person name="Teske A."/>
            <person name="Baker B.J."/>
        </authorList>
    </citation>
    <scope>NUCLEOTIDE SEQUENCE [LARGE SCALE GENOMIC DNA]</scope>
    <source>
        <strain evidence="4">B19_G9</strain>
    </source>
</reference>
<dbReference type="Pfam" id="PF00072">
    <property type="entry name" value="Response_reg"/>
    <property type="match status" value="1"/>
</dbReference>
<comment type="caution">
    <text evidence="4">The sequence shown here is derived from an EMBL/GenBank/DDBJ whole genome shotgun (WGS) entry which is preliminary data.</text>
</comment>
<sequence>EVGQNMLEKLGYRVLAASNAKEALQIFNSHQGEISLVITDMVMPNMSGGDLYRELNRISPGVKVLLVSGYSLGDEIKKLKAEGVIDYLQKPFQLEVLARKVYEALSVK</sequence>
<dbReference type="SMART" id="SM00448">
    <property type="entry name" value="REC"/>
    <property type="match status" value="1"/>
</dbReference>
<name>A0A662DDT9_UNCAE</name>
<keyword evidence="1 2" id="KW-0597">Phosphoprotein</keyword>
<dbReference type="AlphaFoldDB" id="A0A662DDT9"/>
<evidence type="ECO:0000259" key="3">
    <source>
        <dbReference type="PROSITE" id="PS50110"/>
    </source>
</evidence>
<dbReference type="Gene3D" id="3.40.50.2300">
    <property type="match status" value="1"/>
</dbReference>
<dbReference type="InterPro" id="IPR001789">
    <property type="entry name" value="Sig_transdc_resp-reg_receiver"/>
</dbReference>
<dbReference type="CDD" id="cd00156">
    <property type="entry name" value="REC"/>
    <property type="match status" value="1"/>
</dbReference>
<accession>A0A662DDT9</accession>
<evidence type="ECO:0000256" key="2">
    <source>
        <dbReference type="PROSITE-ProRule" id="PRU00169"/>
    </source>
</evidence>
<dbReference type="EMBL" id="QMQB01000114">
    <property type="protein sequence ID" value="RLE13038.1"/>
    <property type="molecule type" value="Genomic_DNA"/>
</dbReference>
<gene>
    <name evidence="4" type="ORF">DRI96_03595</name>
</gene>
<dbReference type="Proteomes" id="UP000267654">
    <property type="component" value="Unassembled WGS sequence"/>
</dbReference>
<dbReference type="InterPro" id="IPR011006">
    <property type="entry name" value="CheY-like_superfamily"/>
</dbReference>
<feature type="modified residue" description="4-aspartylphosphate" evidence="2">
    <location>
        <position position="40"/>
    </location>
</feature>
<dbReference type="PANTHER" id="PTHR44591">
    <property type="entry name" value="STRESS RESPONSE REGULATOR PROTEIN 1"/>
    <property type="match status" value="1"/>
</dbReference>
<feature type="non-terminal residue" evidence="4">
    <location>
        <position position="1"/>
    </location>
</feature>
<dbReference type="InterPro" id="IPR050595">
    <property type="entry name" value="Bact_response_regulator"/>
</dbReference>
<dbReference type="SUPFAM" id="SSF52172">
    <property type="entry name" value="CheY-like"/>
    <property type="match status" value="1"/>
</dbReference>
<dbReference type="PROSITE" id="PS50110">
    <property type="entry name" value="RESPONSE_REGULATORY"/>
    <property type="match status" value="1"/>
</dbReference>
<evidence type="ECO:0000313" key="5">
    <source>
        <dbReference type="Proteomes" id="UP000267654"/>
    </source>
</evidence>
<dbReference type="GO" id="GO:0000160">
    <property type="term" value="P:phosphorelay signal transduction system"/>
    <property type="evidence" value="ECO:0007669"/>
    <property type="project" value="InterPro"/>
</dbReference>
<organism evidence="4 5">
    <name type="scientific">Aerophobetes bacterium</name>
    <dbReference type="NCBI Taxonomy" id="2030807"/>
    <lineage>
        <taxon>Bacteria</taxon>
        <taxon>Candidatus Aerophobota</taxon>
    </lineage>
</organism>
<dbReference type="PANTHER" id="PTHR44591:SF3">
    <property type="entry name" value="RESPONSE REGULATORY DOMAIN-CONTAINING PROTEIN"/>
    <property type="match status" value="1"/>
</dbReference>